<dbReference type="Pfam" id="PF22010">
    <property type="entry name" value="OrtA"/>
    <property type="match status" value="1"/>
</dbReference>
<accession>A0A1J0GL10</accession>
<gene>
    <name evidence="1" type="ORF">A7L45_16590</name>
</gene>
<dbReference type="Proteomes" id="UP000182569">
    <property type="component" value="Chromosome"/>
</dbReference>
<keyword evidence="2" id="KW-1185">Reference proteome</keyword>
<evidence type="ECO:0000313" key="2">
    <source>
        <dbReference type="Proteomes" id="UP000182569"/>
    </source>
</evidence>
<dbReference type="STRING" id="1552.A7L45_16590"/>
<dbReference type="AlphaFoldDB" id="A0A1J0GL10"/>
<dbReference type="InterPro" id="IPR047755">
    <property type="entry name" value="OrtA"/>
</dbReference>
<dbReference type="NCBIfam" id="NF040739">
    <property type="entry name" value="ornith_OrtA"/>
    <property type="match status" value="1"/>
</dbReference>
<proteinExistence type="predicted"/>
<organism evidence="1 2">
    <name type="scientific">Clostridium estertheticum subsp. estertheticum</name>
    <dbReference type="NCBI Taxonomy" id="1552"/>
    <lineage>
        <taxon>Bacteria</taxon>
        <taxon>Bacillati</taxon>
        <taxon>Bacillota</taxon>
        <taxon>Clostridia</taxon>
        <taxon>Eubacteriales</taxon>
        <taxon>Clostridiaceae</taxon>
        <taxon>Clostridium</taxon>
    </lineage>
</organism>
<name>A0A1J0GL10_9CLOT</name>
<evidence type="ECO:0000313" key="1">
    <source>
        <dbReference type="EMBL" id="APC41582.1"/>
    </source>
</evidence>
<dbReference type="RefSeq" id="WP_071613874.1">
    <property type="nucleotide sequence ID" value="NZ_CP015756.1"/>
</dbReference>
<reference evidence="2" key="1">
    <citation type="journal article" date="2016" name="Front. Microbiol.">
        <title>Complete Genome Sequence of Clostridium estertheticum DSM 8809, a Microbe Identified in Spoiled Vacuum Packed Beef.</title>
        <authorList>
            <person name="Yu Z."/>
            <person name="Gunn L."/>
            <person name="Brennan E."/>
            <person name="Reid R."/>
            <person name="Wall P.G."/>
            <person name="Gaora O.P."/>
            <person name="Hurley D."/>
            <person name="Bolton D."/>
            <person name="Fanning S."/>
        </authorList>
    </citation>
    <scope>NUCLEOTIDE SEQUENCE [LARGE SCALE GENOMIC DNA]</scope>
    <source>
        <strain evidence="2">DSM 8809</strain>
    </source>
</reference>
<sequence length="96" mass="10929">MIKKGTWVEVEEIVLTPKDRAKNIPDETKKTPLKCWIRGKCLSDCELGNEVHVETNVGRIARGIVVQIEPGYYHTYGKYVDEISNIGKQAREIISQ</sequence>
<dbReference type="EMBL" id="CP015756">
    <property type="protein sequence ID" value="APC41582.1"/>
    <property type="molecule type" value="Genomic_DNA"/>
</dbReference>
<protein>
    <submittedName>
        <fullName evidence="1">2-amino-4-ketopentanoate thiolase</fullName>
    </submittedName>
</protein>
<dbReference type="KEGG" id="ceu:A7L45_16590"/>
<dbReference type="OrthoDB" id="3712030at2"/>